<comment type="caution">
    <text evidence="1">The sequence shown here is derived from an EMBL/GenBank/DDBJ whole genome shotgun (WGS) entry which is preliminary data.</text>
</comment>
<reference evidence="1 2" key="1">
    <citation type="submission" date="2015-01" db="EMBL/GenBank/DDBJ databases">
        <title>Evolution of Trichinella species and genotypes.</title>
        <authorList>
            <person name="Korhonen P.K."/>
            <person name="Edoardo P."/>
            <person name="Giuseppe L.R."/>
            <person name="Gasser R.B."/>
        </authorList>
    </citation>
    <scope>NUCLEOTIDE SEQUENCE [LARGE SCALE GENOMIC DNA]</scope>
    <source>
        <strain evidence="1">ISS120</strain>
    </source>
</reference>
<organism evidence="1 2">
    <name type="scientific">Trichinella britovi</name>
    <name type="common">Parasitic roundworm</name>
    <dbReference type="NCBI Taxonomy" id="45882"/>
    <lineage>
        <taxon>Eukaryota</taxon>
        <taxon>Metazoa</taxon>
        <taxon>Ecdysozoa</taxon>
        <taxon>Nematoda</taxon>
        <taxon>Enoplea</taxon>
        <taxon>Dorylaimia</taxon>
        <taxon>Trichinellida</taxon>
        <taxon>Trichinellidae</taxon>
        <taxon>Trichinella</taxon>
    </lineage>
</organism>
<dbReference type="AlphaFoldDB" id="A0A0V1C495"/>
<evidence type="ECO:0000313" key="1">
    <source>
        <dbReference type="EMBL" id="KRY44022.1"/>
    </source>
</evidence>
<dbReference type="EMBL" id="JYDI01000770">
    <property type="protein sequence ID" value="KRY44022.1"/>
    <property type="molecule type" value="Genomic_DNA"/>
</dbReference>
<protein>
    <submittedName>
        <fullName evidence="1">Uncharacterized protein</fullName>
    </submittedName>
</protein>
<evidence type="ECO:0000313" key="2">
    <source>
        <dbReference type="Proteomes" id="UP000054653"/>
    </source>
</evidence>
<sequence length="69" mass="8209">MKFCNFRELPLSPKMGFMGINRLETIRFVQQRPSLRHRLHSSRDIHDNMKIALNDPYTFSKDRDVSPAF</sequence>
<keyword evidence="2" id="KW-1185">Reference proteome</keyword>
<proteinExistence type="predicted"/>
<gene>
    <name evidence="1" type="ORF">T03_12785</name>
</gene>
<accession>A0A0V1C495</accession>
<name>A0A0V1C495_TRIBR</name>
<dbReference type="Proteomes" id="UP000054653">
    <property type="component" value="Unassembled WGS sequence"/>
</dbReference>